<evidence type="ECO:0000313" key="2">
    <source>
        <dbReference type="EMBL" id="MBW79578.1"/>
    </source>
</evidence>
<organism evidence="2">
    <name type="scientific">Anopheles darlingi</name>
    <name type="common">Mosquito</name>
    <dbReference type="NCBI Taxonomy" id="43151"/>
    <lineage>
        <taxon>Eukaryota</taxon>
        <taxon>Metazoa</taxon>
        <taxon>Ecdysozoa</taxon>
        <taxon>Arthropoda</taxon>
        <taxon>Hexapoda</taxon>
        <taxon>Insecta</taxon>
        <taxon>Pterygota</taxon>
        <taxon>Neoptera</taxon>
        <taxon>Endopterygota</taxon>
        <taxon>Diptera</taxon>
        <taxon>Nematocera</taxon>
        <taxon>Culicoidea</taxon>
        <taxon>Culicidae</taxon>
        <taxon>Anophelinae</taxon>
        <taxon>Anopheles</taxon>
    </lineage>
</organism>
<proteinExistence type="predicted"/>
<evidence type="ECO:0000256" key="1">
    <source>
        <dbReference type="SAM" id="SignalP"/>
    </source>
</evidence>
<dbReference type="AlphaFoldDB" id="A0A2M4DQZ6"/>
<dbReference type="EMBL" id="GGFL01015400">
    <property type="protein sequence ID" value="MBW79578.1"/>
    <property type="molecule type" value="Transcribed_RNA"/>
</dbReference>
<keyword evidence="1" id="KW-0732">Signal</keyword>
<name>A0A2M4DQZ6_ANODA</name>
<feature type="signal peptide" evidence="1">
    <location>
        <begin position="1"/>
        <end position="27"/>
    </location>
</feature>
<feature type="chain" id="PRO_5014921679" evidence="1">
    <location>
        <begin position="28"/>
        <end position="86"/>
    </location>
</feature>
<accession>A0A2M4DQZ6</accession>
<protein>
    <submittedName>
        <fullName evidence="2">Putative secreted protein</fullName>
    </submittedName>
</protein>
<sequence length="86" mass="9452">MARWRWRWRWCGRWILIAATGAPKSFGGDDGGAVSGVSCARPPDESKLLPPIALPIAQRHTHTHTLVVVGSAKCAAQRNDDVDNYK</sequence>
<reference evidence="2" key="1">
    <citation type="submission" date="2018-01" db="EMBL/GenBank/DDBJ databases">
        <title>An insight into the sialome of Amazonian anophelines.</title>
        <authorList>
            <person name="Ribeiro J.M."/>
            <person name="Scarpassa V."/>
            <person name="Calvo E."/>
        </authorList>
    </citation>
    <scope>NUCLEOTIDE SEQUENCE</scope>
</reference>